<dbReference type="AlphaFoldDB" id="A0A3D8VL22"/>
<gene>
    <name evidence="2" type="ORF">DXT76_15135</name>
</gene>
<reference evidence="2 3" key="1">
    <citation type="submission" date="2018-08" db="EMBL/GenBank/DDBJ databases">
        <title>Genome sequence of strict halophilic Halobacillus trueperi SS1 isolated from Lunsu, a salty water body of North West Himalayas.</title>
        <authorList>
            <person name="Gupta S."/>
            <person name="Sharma P."/>
            <person name="Dev K."/>
            <person name="Baumler D."/>
            <person name="Sourirajan A."/>
        </authorList>
    </citation>
    <scope>NUCLEOTIDE SEQUENCE [LARGE SCALE GENOMIC DNA]</scope>
    <source>
        <strain evidence="2 3">SS1</strain>
    </source>
</reference>
<dbReference type="InterPro" id="IPR036188">
    <property type="entry name" value="FAD/NAD-bd_sf"/>
</dbReference>
<dbReference type="RefSeq" id="WP_115894656.1">
    <property type="nucleotide sequence ID" value="NZ_QTLC01000051.1"/>
</dbReference>
<dbReference type="PANTHER" id="PTHR38663">
    <property type="match status" value="1"/>
</dbReference>
<dbReference type="PANTHER" id="PTHR38663:SF1">
    <property type="entry name" value="L-ORNITHINE N(5)-MONOOXYGENASE"/>
    <property type="match status" value="1"/>
</dbReference>
<evidence type="ECO:0000313" key="3">
    <source>
        <dbReference type="Proteomes" id="UP000257032"/>
    </source>
</evidence>
<name>A0A3D8VL22_9BACI</name>
<dbReference type="GO" id="GO:0016491">
    <property type="term" value="F:oxidoreductase activity"/>
    <property type="evidence" value="ECO:0007669"/>
    <property type="project" value="InterPro"/>
</dbReference>
<dbReference type="Gene3D" id="3.50.50.60">
    <property type="entry name" value="FAD/NAD(P)-binding domain"/>
    <property type="match status" value="1"/>
</dbReference>
<comment type="caution">
    <text evidence="2">The sequence shown here is derived from an EMBL/GenBank/DDBJ whole genome shotgun (WGS) entry which is preliminary data.</text>
</comment>
<sequence length="379" mass="42734">MYKWVIIGGGIQGCTVASYLLHSKKADNPSLKVIDPHEEPLHRWKTLTRRVGMKYLRSTSVHHLDPDPHSLRKFSKKEEYAQPFIGRYDRPRLDLFNDYHEGLFQRYEWNDFWMQATVTGLEKKTDGWEINTDGRSISAERVVLAIGVNNRPHLPEWADLSDKRMGHLFSSDEVKISGSLVIVGGGISAAHLANTYAMDGEKEVTLLKRHPFRIKDFDSDPGWLGPKYMNDFHKVTCYEKRREMIKAARHRGSITNGLSVKLKRHEREGRLKIITDQIEEAAYVKDHIHLSLKENDGIKAQTVLLATGADQCVPGMEWLEGVIHSCALRTAPCGFPVVDAHLEWGPGLYVAGALAELEIGPSARNIAGARRAAERIAAI</sequence>
<evidence type="ECO:0000259" key="1">
    <source>
        <dbReference type="Pfam" id="PF07992"/>
    </source>
</evidence>
<accession>A0A3D8VL22</accession>
<feature type="domain" description="FAD/NAD(P)-binding" evidence="1">
    <location>
        <begin position="2"/>
        <end position="360"/>
    </location>
</feature>
<dbReference type="Pfam" id="PF07992">
    <property type="entry name" value="Pyr_redox_2"/>
    <property type="match status" value="1"/>
</dbReference>
<dbReference type="InterPro" id="IPR023753">
    <property type="entry name" value="FAD/NAD-binding_dom"/>
</dbReference>
<evidence type="ECO:0000313" key="2">
    <source>
        <dbReference type="EMBL" id="RDY70057.1"/>
    </source>
</evidence>
<dbReference type="SUPFAM" id="SSF51905">
    <property type="entry name" value="FAD/NAD(P)-binding domain"/>
    <property type="match status" value="2"/>
</dbReference>
<dbReference type="Proteomes" id="UP000257032">
    <property type="component" value="Unassembled WGS sequence"/>
</dbReference>
<protein>
    <recommendedName>
        <fullName evidence="1">FAD/NAD(P)-binding domain-containing protein</fullName>
    </recommendedName>
</protein>
<organism evidence="2 3">
    <name type="scientific">Halobacillus trueperi</name>
    <dbReference type="NCBI Taxonomy" id="156205"/>
    <lineage>
        <taxon>Bacteria</taxon>
        <taxon>Bacillati</taxon>
        <taxon>Bacillota</taxon>
        <taxon>Bacilli</taxon>
        <taxon>Bacillales</taxon>
        <taxon>Bacillaceae</taxon>
        <taxon>Halobacillus</taxon>
    </lineage>
</organism>
<dbReference type="EMBL" id="QTLC01000051">
    <property type="protein sequence ID" value="RDY70057.1"/>
    <property type="molecule type" value="Genomic_DNA"/>
</dbReference>
<proteinExistence type="predicted"/>